<dbReference type="GO" id="GO:0022857">
    <property type="term" value="F:transmembrane transporter activity"/>
    <property type="evidence" value="ECO:0007669"/>
    <property type="project" value="UniProtKB-ARBA"/>
</dbReference>
<keyword evidence="2" id="KW-0547">Nucleotide-binding</keyword>
<dbReference type="PANTHER" id="PTHR24220">
    <property type="entry name" value="IMPORT ATP-BINDING PROTEIN"/>
    <property type="match status" value="1"/>
</dbReference>
<evidence type="ECO:0000256" key="4">
    <source>
        <dbReference type="ARBA" id="ARBA00038388"/>
    </source>
</evidence>
<dbReference type="PANTHER" id="PTHR24220:SF86">
    <property type="entry name" value="ABC TRANSPORTER ABCH.1"/>
    <property type="match status" value="1"/>
</dbReference>
<dbReference type="Gene3D" id="3.40.50.300">
    <property type="entry name" value="P-loop containing nucleotide triphosphate hydrolases"/>
    <property type="match status" value="1"/>
</dbReference>
<dbReference type="CDD" id="cd03255">
    <property type="entry name" value="ABC_MJ0796_LolCDE_FtsE"/>
    <property type="match status" value="1"/>
</dbReference>
<comment type="caution">
    <text evidence="6">The sequence shown here is derived from an EMBL/GenBank/DDBJ whole genome shotgun (WGS) entry which is preliminary data.</text>
</comment>
<comment type="similarity">
    <text evidence="4">Belongs to the ABC transporter superfamily. Macrolide exporter (TC 3.A.1.122) family.</text>
</comment>
<name>A1ZUR7_MICM2</name>
<evidence type="ECO:0000313" key="7">
    <source>
        <dbReference type="Proteomes" id="UP000004095"/>
    </source>
</evidence>
<dbReference type="GO" id="GO:0005886">
    <property type="term" value="C:plasma membrane"/>
    <property type="evidence" value="ECO:0007669"/>
    <property type="project" value="TreeGrafter"/>
</dbReference>
<evidence type="ECO:0000256" key="1">
    <source>
        <dbReference type="ARBA" id="ARBA00022448"/>
    </source>
</evidence>
<dbReference type="EMBL" id="AAWS01000042">
    <property type="protein sequence ID" value="EAY25821.1"/>
    <property type="molecule type" value="Genomic_DNA"/>
</dbReference>
<dbReference type="InterPro" id="IPR017911">
    <property type="entry name" value="MacB-like_ATP-bd"/>
</dbReference>
<evidence type="ECO:0000259" key="5">
    <source>
        <dbReference type="PROSITE" id="PS50893"/>
    </source>
</evidence>
<reference evidence="6 7" key="1">
    <citation type="submission" date="2007-01" db="EMBL/GenBank/DDBJ databases">
        <authorList>
            <person name="Haygood M."/>
            <person name="Podell S."/>
            <person name="Anderson C."/>
            <person name="Hopkinson B."/>
            <person name="Roe K."/>
            <person name="Barbeau K."/>
            <person name="Gaasterland T."/>
            <person name="Ferriera S."/>
            <person name="Johnson J."/>
            <person name="Kravitz S."/>
            <person name="Beeson K."/>
            <person name="Sutton G."/>
            <person name="Rogers Y.-H."/>
            <person name="Friedman R."/>
            <person name="Frazier M."/>
            <person name="Venter J.C."/>
        </authorList>
    </citation>
    <scope>NUCLEOTIDE SEQUENCE [LARGE SCALE GENOMIC DNA]</scope>
    <source>
        <strain evidence="6 7">ATCC 23134</strain>
    </source>
</reference>
<evidence type="ECO:0000256" key="2">
    <source>
        <dbReference type="ARBA" id="ARBA00022741"/>
    </source>
</evidence>
<dbReference type="eggNOG" id="COG1136">
    <property type="taxonomic scope" value="Bacteria"/>
</dbReference>
<keyword evidence="6" id="KW-0449">Lipoprotein</keyword>
<dbReference type="SUPFAM" id="SSF52540">
    <property type="entry name" value="P-loop containing nucleoside triphosphate hydrolases"/>
    <property type="match status" value="1"/>
</dbReference>
<feature type="domain" description="ABC transporter" evidence="5">
    <location>
        <begin position="6"/>
        <end position="230"/>
    </location>
</feature>
<dbReference type="InterPro" id="IPR003439">
    <property type="entry name" value="ABC_transporter-like_ATP-bd"/>
</dbReference>
<dbReference type="FunFam" id="3.40.50.300:FF:000032">
    <property type="entry name" value="Export ABC transporter ATP-binding protein"/>
    <property type="match status" value="1"/>
</dbReference>
<dbReference type="SMART" id="SM00382">
    <property type="entry name" value="AAA"/>
    <property type="match status" value="1"/>
</dbReference>
<evidence type="ECO:0000313" key="6">
    <source>
        <dbReference type="EMBL" id="EAY25821.1"/>
    </source>
</evidence>
<dbReference type="Pfam" id="PF00005">
    <property type="entry name" value="ABC_tran"/>
    <property type="match status" value="1"/>
</dbReference>
<dbReference type="PROSITE" id="PS00211">
    <property type="entry name" value="ABC_TRANSPORTER_1"/>
    <property type="match status" value="1"/>
</dbReference>
<dbReference type="GO" id="GO:0005524">
    <property type="term" value="F:ATP binding"/>
    <property type="evidence" value="ECO:0007669"/>
    <property type="project" value="UniProtKB-KW"/>
</dbReference>
<proteinExistence type="inferred from homology"/>
<sequence>MHKKMIEAKNINKSYGDKEVLKGINLAVKKAEIISIVGRSGVGKSTLLHILSTLDVPDQGEVVMNGQNINLLRGQKLAKFRNEHIGFVFQFHNLLPEFSILENVSLPAFLAKKQKKATEERALELLSLLGVAEIAHKTPAQVSGGERQRAAIARALINAPTVVFADEPSGNLDTENSQELHKLFLKLREEFQQTFVVVTHDENLAELADRKIVMVDGLIVNNGKHSNKEL</sequence>
<accession>A1ZUR7</accession>
<evidence type="ECO:0000256" key="3">
    <source>
        <dbReference type="ARBA" id="ARBA00022840"/>
    </source>
</evidence>
<dbReference type="InterPro" id="IPR027417">
    <property type="entry name" value="P-loop_NTPase"/>
</dbReference>
<dbReference type="InterPro" id="IPR015854">
    <property type="entry name" value="ABC_transpr_LolD-like"/>
</dbReference>
<keyword evidence="3 6" id="KW-0067">ATP-binding</keyword>
<dbReference type="PROSITE" id="PS50893">
    <property type="entry name" value="ABC_TRANSPORTER_2"/>
    <property type="match status" value="1"/>
</dbReference>
<organism evidence="6 7">
    <name type="scientific">Microscilla marina ATCC 23134</name>
    <dbReference type="NCBI Taxonomy" id="313606"/>
    <lineage>
        <taxon>Bacteria</taxon>
        <taxon>Pseudomonadati</taxon>
        <taxon>Bacteroidota</taxon>
        <taxon>Cytophagia</taxon>
        <taxon>Cytophagales</taxon>
        <taxon>Microscillaceae</taxon>
        <taxon>Microscilla</taxon>
    </lineage>
</organism>
<dbReference type="InterPro" id="IPR017871">
    <property type="entry name" value="ABC_transporter-like_CS"/>
</dbReference>
<dbReference type="GO" id="GO:0098796">
    <property type="term" value="C:membrane protein complex"/>
    <property type="evidence" value="ECO:0007669"/>
    <property type="project" value="UniProtKB-ARBA"/>
</dbReference>
<gene>
    <name evidence="6" type="ORF">M23134_07633</name>
</gene>
<keyword evidence="7" id="KW-1185">Reference proteome</keyword>
<protein>
    <submittedName>
        <fullName evidence="6">Lipoprotein-releasing system ATP-binding protein LolD</fullName>
    </submittedName>
</protein>
<dbReference type="AlphaFoldDB" id="A1ZUR7"/>
<dbReference type="Proteomes" id="UP000004095">
    <property type="component" value="Unassembled WGS sequence"/>
</dbReference>
<dbReference type="GO" id="GO:0016887">
    <property type="term" value="F:ATP hydrolysis activity"/>
    <property type="evidence" value="ECO:0007669"/>
    <property type="project" value="InterPro"/>
</dbReference>
<keyword evidence="1" id="KW-0813">Transport</keyword>
<dbReference type="InterPro" id="IPR003593">
    <property type="entry name" value="AAA+_ATPase"/>
</dbReference>